<evidence type="ECO:0000313" key="2">
    <source>
        <dbReference type="EMBL" id="UTZ25698.1"/>
    </source>
</evidence>
<dbReference type="AlphaFoldDB" id="A0AAE9MZB5"/>
<protein>
    <submittedName>
        <fullName evidence="2">YopR family T3SS polymerization control protein</fullName>
    </submittedName>
</protein>
<dbReference type="GO" id="GO:0030257">
    <property type="term" value="C:type III protein secretion system complex"/>
    <property type="evidence" value="ECO:0007669"/>
    <property type="project" value="InterPro"/>
</dbReference>
<dbReference type="Gene3D" id="1.10.10.1000">
    <property type="entry name" value="Type III secretion system virulence factor YopR, core domain"/>
    <property type="match status" value="1"/>
</dbReference>
<reference evidence="2" key="1">
    <citation type="submission" date="2020-03" db="EMBL/GenBank/DDBJ databases">
        <title>Five strains of Vibrio campbellii isolated from Mariana Trench.</title>
        <authorList>
            <person name="Liang J."/>
            <person name="Zhang X.-H."/>
        </authorList>
    </citation>
    <scope>NUCLEOTIDE SEQUENCE</scope>
    <source>
        <strain evidence="2">LJC014</strain>
    </source>
</reference>
<dbReference type="InterPro" id="IPR041814">
    <property type="entry name" value="YopR_core"/>
</dbReference>
<dbReference type="InterPro" id="IPR013349">
    <property type="entry name" value="T3SS_YopR"/>
</dbReference>
<dbReference type="Pfam" id="PF09025">
    <property type="entry name" value="T3SS_needle_reg"/>
    <property type="match status" value="1"/>
</dbReference>
<accession>A0AAE9MZB5</accession>
<feature type="region of interest" description="Disordered" evidence="1">
    <location>
        <begin position="1"/>
        <end position="62"/>
    </location>
</feature>
<dbReference type="Proteomes" id="UP001058687">
    <property type="component" value="Chromosome 1"/>
</dbReference>
<proteinExistence type="predicted"/>
<feature type="compositionally biased region" description="Low complexity" evidence="1">
    <location>
        <begin position="34"/>
        <end position="53"/>
    </location>
</feature>
<name>A0AAE9MZB5_9VIBR</name>
<organism evidence="2 3">
    <name type="scientific">Vibrio campbellii</name>
    <dbReference type="NCBI Taxonomy" id="680"/>
    <lineage>
        <taxon>Bacteria</taxon>
        <taxon>Pseudomonadati</taxon>
        <taxon>Pseudomonadota</taxon>
        <taxon>Gammaproteobacteria</taxon>
        <taxon>Vibrionales</taxon>
        <taxon>Vibrionaceae</taxon>
        <taxon>Vibrio</taxon>
    </lineage>
</organism>
<dbReference type="SUPFAM" id="SSF140591">
    <property type="entry name" value="Type III secretion system domain"/>
    <property type="match status" value="1"/>
</dbReference>
<sequence length="220" mass="24400">MKVENNSLNYVLSQVQQPARVDPHEANKMSRLMSESASDYSASESNSSNNSASPVQKSTDIVSQSEAKVTAIKEWYEALKSSGNFSSAALNRSLDGALASPSEQKEALWYALSQERSVKGTDKASPELLASLEQELLGSFSGRLLADPPKDREELKVLLSEHFPLGAQKEQALWHSWAELKDIPDQDPLLDMVREELSFVIQINSMVKNMLTYSHKLELS</sequence>
<dbReference type="NCBIfam" id="TIGR02509">
    <property type="entry name" value="type_III_yopR"/>
    <property type="match status" value="1"/>
</dbReference>
<gene>
    <name evidence="2" type="ORF">HB761_02385</name>
</gene>
<dbReference type="GO" id="GO:0030254">
    <property type="term" value="P:protein secretion by the type III secretion system"/>
    <property type="evidence" value="ECO:0007669"/>
    <property type="project" value="InterPro"/>
</dbReference>
<feature type="compositionally biased region" description="Polar residues" evidence="1">
    <location>
        <begin position="1"/>
        <end position="17"/>
    </location>
</feature>
<dbReference type="RefSeq" id="WP_255937386.1">
    <property type="nucleotide sequence ID" value="NZ_CP050463.1"/>
</dbReference>
<dbReference type="EMBL" id="CP050467">
    <property type="protein sequence ID" value="UTZ25698.1"/>
    <property type="molecule type" value="Genomic_DNA"/>
</dbReference>
<evidence type="ECO:0000256" key="1">
    <source>
        <dbReference type="SAM" id="MobiDB-lite"/>
    </source>
</evidence>
<evidence type="ECO:0000313" key="3">
    <source>
        <dbReference type="Proteomes" id="UP001058687"/>
    </source>
</evidence>